<name>A0AAE0HY64_9PEZI</name>
<dbReference type="PANTHER" id="PTHR14742">
    <property type="entry name" value="RIBONUCLEASE P SUBUNIT P21"/>
    <property type="match status" value="1"/>
</dbReference>
<dbReference type="EMBL" id="JAUEDM010000006">
    <property type="protein sequence ID" value="KAK3315088.1"/>
    <property type="molecule type" value="Genomic_DNA"/>
</dbReference>
<dbReference type="GO" id="GO:0008033">
    <property type="term" value="P:tRNA processing"/>
    <property type="evidence" value="ECO:0007669"/>
    <property type="project" value="TreeGrafter"/>
</dbReference>
<accession>A0AAE0HY64</accession>
<gene>
    <name evidence="2" type="ORF">B0H66DRAFT_333153</name>
</gene>
<dbReference type="Proteomes" id="UP001283341">
    <property type="component" value="Unassembled WGS sequence"/>
</dbReference>
<protein>
    <submittedName>
        <fullName evidence="2">Uncharacterized protein</fullName>
    </submittedName>
</protein>
<dbReference type="InterPro" id="IPR007175">
    <property type="entry name" value="Rpr2/Snm1/Rpp21"/>
</dbReference>
<feature type="region of interest" description="Disordered" evidence="1">
    <location>
        <begin position="72"/>
        <end position="103"/>
    </location>
</feature>
<dbReference type="GO" id="GO:0005655">
    <property type="term" value="C:nucleolar ribonuclease P complex"/>
    <property type="evidence" value="ECO:0007669"/>
    <property type="project" value="TreeGrafter"/>
</dbReference>
<proteinExistence type="predicted"/>
<dbReference type="AlphaFoldDB" id="A0AAE0HY64"/>
<reference evidence="2" key="1">
    <citation type="journal article" date="2023" name="Mol. Phylogenet. Evol.">
        <title>Genome-scale phylogeny and comparative genomics of the fungal order Sordariales.</title>
        <authorList>
            <person name="Hensen N."/>
            <person name="Bonometti L."/>
            <person name="Westerberg I."/>
            <person name="Brannstrom I.O."/>
            <person name="Guillou S."/>
            <person name="Cros-Aarteil S."/>
            <person name="Calhoun S."/>
            <person name="Haridas S."/>
            <person name="Kuo A."/>
            <person name="Mondo S."/>
            <person name="Pangilinan J."/>
            <person name="Riley R."/>
            <person name="LaButti K."/>
            <person name="Andreopoulos B."/>
            <person name="Lipzen A."/>
            <person name="Chen C."/>
            <person name="Yan M."/>
            <person name="Daum C."/>
            <person name="Ng V."/>
            <person name="Clum A."/>
            <person name="Steindorff A."/>
            <person name="Ohm R.A."/>
            <person name="Martin F."/>
            <person name="Silar P."/>
            <person name="Natvig D.O."/>
            <person name="Lalanne C."/>
            <person name="Gautier V."/>
            <person name="Ament-Velasquez S.L."/>
            <person name="Kruys A."/>
            <person name="Hutchinson M.I."/>
            <person name="Powell A.J."/>
            <person name="Barry K."/>
            <person name="Miller A.N."/>
            <person name="Grigoriev I.V."/>
            <person name="Debuchy R."/>
            <person name="Gladieux P."/>
            <person name="Hiltunen Thoren M."/>
            <person name="Johannesson H."/>
        </authorList>
    </citation>
    <scope>NUCLEOTIDE SEQUENCE</scope>
    <source>
        <strain evidence="2">CBS 118394</strain>
    </source>
</reference>
<evidence type="ECO:0000313" key="2">
    <source>
        <dbReference type="EMBL" id="KAK3315088.1"/>
    </source>
</evidence>
<feature type="region of interest" description="Disordered" evidence="1">
    <location>
        <begin position="137"/>
        <end position="198"/>
    </location>
</feature>
<feature type="compositionally biased region" description="Polar residues" evidence="1">
    <location>
        <begin position="177"/>
        <end position="186"/>
    </location>
</feature>
<comment type="caution">
    <text evidence="2">The sequence shown here is derived from an EMBL/GenBank/DDBJ whole genome shotgun (WGS) entry which is preliminary data.</text>
</comment>
<organism evidence="2 3">
    <name type="scientific">Apodospora peruviana</name>
    <dbReference type="NCBI Taxonomy" id="516989"/>
    <lineage>
        <taxon>Eukaryota</taxon>
        <taxon>Fungi</taxon>
        <taxon>Dikarya</taxon>
        <taxon>Ascomycota</taxon>
        <taxon>Pezizomycotina</taxon>
        <taxon>Sordariomycetes</taxon>
        <taxon>Sordariomycetidae</taxon>
        <taxon>Sordariales</taxon>
        <taxon>Lasiosphaeriaceae</taxon>
        <taxon>Apodospora</taxon>
    </lineage>
</organism>
<evidence type="ECO:0000313" key="3">
    <source>
        <dbReference type="Proteomes" id="UP001283341"/>
    </source>
</evidence>
<dbReference type="Pfam" id="PF04032">
    <property type="entry name" value="Rpr2"/>
    <property type="match status" value="1"/>
</dbReference>
<dbReference type="PANTHER" id="PTHR14742:SF3">
    <property type="entry name" value="RIBONUCLEASE MRP PROTEIN SUBUNIT SNM1"/>
    <property type="match status" value="1"/>
</dbReference>
<evidence type="ECO:0000256" key="1">
    <source>
        <dbReference type="SAM" id="MobiDB-lite"/>
    </source>
</evidence>
<keyword evidence="3" id="KW-1185">Reference proteome</keyword>
<sequence>MSSTELTSTLDFLTDAGHLLATTAPEVSAFLMSRRNNILFENELPQSQRQHVCTCCGHIMIMGQGSSLKVEHRKAMQRNPRLSKGKEHQSDTSPRSGPAKMITCGHCGRLTKTKLPAPAPISRRKIKAQEPINSAIPKQQLPGMAQTPQEAPSQKANSNANSKKRAKSRKAGLQALLDQNNATQGTRPGLSLSLFMKK</sequence>
<reference evidence="2" key="2">
    <citation type="submission" date="2023-06" db="EMBL/GenBank/DDBJ databases">
        <authorList>
            <consortium name="Lawrence Berkeley National Laboratory"/>
            <person name="Haridas S."/>
            <person name="Hensen N."/>
            <person name="Bonometti L."/>
            <person name="Westerberg I."/>
            <person name="Brannstrom I.O."/>
            <person name="Guillou S."/>
            <person name="Cros-Aarteil S."/>
            <person name="Calhoun S."/>
            <person name="Kuo A."/>
            <person name="Mondo S."/>
            <person name="Pangilinan J."/>
            <person name="Riley R."/>
            <person name="Labutti K."/>
            <person name="Andreopoulos B."/>
            <person name="Lipzen A."/>
            <person name="Chen C."/>
            <person name="Yanf M."/>
            <person name="Daum C."/>
            <person name="Ng V."/>
            <person name="Clum A."/>
            <person name="Steindorff A."/>
            <person name="Ohm R."/>
            <person name="Martin F."/>
            <person name="Silar P."/>
            <person name="Natvig D."/>
            <person name="Lalanne C."/>
            <person name="Gautier V."/>
            <person name="Ament-Velasquez S.L."/>
            <person name="Kruys A."/>
            <person name="Hutchinson M.I."/>
            <person name="Powell A.J."/>
            <person name="Barry K."/>
            <person name="Miller A.N."/>
            <person name="Grigoriev I.V."/>
            <person name="Debuchy R."/>
            <person name="Gladieux P."/>
            <person name="Thoren M.H."/>
            <person name="Johannesson H."/>
        </authorList>
    </citation>
    <scope>NUCLEOTIDE SEQUENCE</scope>
    <source>
        <strain evidence="2">CBS 118394</strain>
    </source>
</reference>